<keyword evidence="2" id="KW-1185">Reference proteome</keyword>
<dbReference type="EMBL" id="CP003348">
    <property type="protein sequence ID" value="AFL99171.1"/>
    <property type="molecule type" value="Genomic_DNA"/>
</dbReference>
<dbReference type="PANTHER" id="PTHR33677">
    <property type="entry name" value="TRANSCRIPTIONAL REPRESSOR FRMR-RELATED"/>
    <property type="match status" value="1"/>
</dbReference>
<proteinExistence type="predicted"/>
<name>I4A5D7_DESDJ</name>
<organism evidence="1 2">
    <name type="scientific">Desulfitobacterium dehalogenans (strain ATCC 51507 / DSM 9161 / JW/IU-DC1)</name>
    <dbReference type="NCBI Taxonomy" id="756499"/>
    <lineage>
        <taxon>Bacteria</taxon>
        <taxon>Bacillati</taxon>
        <taxon>Bacillota</taxon>
        <taxon>Clostridia</taxon>
        <taxon>Eubacteriales</taxon>
        <taxon>Desulfitobacteriaceae</taxon>
        <taxon>Desulfitobacterium</taxon>
    </lineage>
</organism>
<dbReference type="InterPro" id="IPR003735">
    <property type="entry name" value="Metal_Tscrpt_repr"/>
</dbReference>
<reference evidence="1 2" key="2">
    <citation type="journal article" date="2015" name="J. Bacteriol.">
        <title>Genomic, proteomic, and biochemical analysis of the organohalide respiratory pathway in Desulfitobacterium dehalogenans.</title>
        <authorList>
            <person name="Kruse T."/>
            <person name="van de Pas B.A."/>
            <person name="Atteia A."/>
            <person name="Krab K."/>
            <person name="Hagen W.R."/>
            <person name="Goodwin L."/>
            <person name="Chain P."/>
            <person name="Boeren S."/>
            <person name="Maphosa F."/>
            <person name="Schraa G."/>
            <person name="de Vos W.M."/>
            <person name="van der Oost J."/>
            <person name="Smidt H."/>
            <person name="Stams A.J."/>
        </authorList>
    </citation>
    <scope>NUCLEOTIDE SEQUENCE [LARGE SCALE GENOMIC DNA]</scope>
    <source>
        <strain evidence="2">ATCC 51507 / DSM 9161 / JW/IU-DC1</strain>
    </source>
</reference>
<protein>
    <recommendedName>
        <fullName evidence="3">Metal-sensitive transcriptional regulator</fullName>
    </recommendedName>
</protein>
<evidence type="ECO:0000313" key="2">
    <source>
        <dbReference type="Proteomes" id="UP000006053"/>
    </source>
</evidence>
<dbReference type="KEGG" id="ddh:Desde_0724"/>
<evidence type="ECO:0008006" key="3">
    <source>
        <dbReference type="Google" id="ProtNLM"/>
    </source>
</evidence>
<dbReference type="AlphaFoldDB" id="I4A5D7"/>
<dbReference type="RefSeq" id="WP_014792665.1">
    <property type="nucleotide sequence ID" value="NC_018017.1"/>
</dbReference>
<gene>
    <name evidence="1" type="ordered locus">Desde_0724</name>
</gene>
<dbReference type="Pfam" id="PF02583">
    <property type="entry name" value="Trns_repr_metal"/>
    <property type="match status" value="1"/>
</dbReference>
<accession>I4A5D7</accession>
<dbReference type="GO" id="GO:0003677">
    <property type="term" value="F:DNA binding"/>
    <property type="evidence" value="ECO:0007669"/>
    <property type="project" value="InterPro"/>
</dbReference>
<dbReference type="Proteomes" id="UP000006053">
    <property type="component" value="Chromosome"/>
</dbReference>
<reference evidence="2" key="1">
    <citation type="submission" date="2012-06" db="EMBL/GenBank/DDBJ databases">
        <title>Complete sequence of Desulfitobacterium dehalogenans ATCC 51507.</title>
        <authorList>
            <person name="Lucas S."/>
            <person name="Han J."/>
            <person name="Lapidus A."/>
            <person name="Cheng J.-F."/>
            <person name="Goodwin L."/>
            <person name="Pitluck S."/>
            <person name="Peters L."/>
            <person name="Ovchinnikova G."/>
            <person name="Teshima H."/>
            <person name="Detter J.C."/>
            <person name="Han C."/>
            <person name="Tapia R."/>
            <person name="Land M."/>
            <person name="Hauser L."/>
            <person name="Kyrpides N."/>
            <person name="Ivanova N."/>
            <person name="Pagani I."/>
            <person name="Kruse T."/>
            <person name="de Vos W.M."/>
            <person name="Smidt H."/>
            <person name="Woyke T."/>
        </authorList>
    </citation>
    <scope>NUCLEOTIDE SEQUENCE [LARGE SCALE GENOMIC DNA]</scope>
    <source>
        <strain evidence="2">ATCC 51507 / DSM 9161 / JW/IU-DC1</strain>
    </source>
</reference>
<dbReference type="STRING" id="756499.Desde_0724"/>
<dbReference type="eggNOG" id="COG1937">
    <property type="taxonomic scope" value="Bacteria"/>
</dbReference>
<dbReference type="GO" id="GO:0046872">
    <property type="term" value="F:metal ion binding"/>
    <property type="evidence" value="ECO:0007669"/>
    <property type="project" value="InterPro"/>
</dbReference>
<dbReference type="GO" id="GO:0045892">
    <property type="term" value="P:negative regulation of DNA-templated transcription"/>
    <property type="evidence" value="ECO:0007669"/>
    <property type="project" value="UniProtKB-ARBA"/>
</dbReference>
<dbReference type="InterPro" id="IPR038390">
    <property type="entry name" value="Metal_Tscrpt_repr_sf"/>
</dbReference>
<dbReference type="Gene3D" id="1.20.58.1000">
    <property type="entry name" value="Metal-sensitive repressor, helix protomer"/>
    <property type="match status" value="1"/>
</dbReference>
<dbReference type="OrthoDB" id="9811244at2"/>
<dbReference type="HOGENOM" id="CLU_130332_1_0_9"/>
<sequence>MAISEKEDILIRLRTIKGHISGIEKMIEEEKECADILVQISAVTSSMNKVKNMLNRHFVDRCLDKVISEEKDLKTEVSKILDNILKFNE</sequence>
<evidence type="ECO:0000313" key="1">
    <source>
        <dbReference type="EMBL" id="AFL99171.1"/>
    </source>
</evidence>